<keyword evidence="1" id="KW-0472">Membrane</keyword>
<dbReference type="Proteomes" id="UP000184185">
    <property type="component" value="Unassembled WGS sequence"/>
</dbReference>
<dbReference type="RefSeq" id="WP_072914648.1">
    <property type="nucleotide sequence ID" value="NZ_FQYQ01000006.1"/>
</dbReference>
<reference evidence="2 3" key="1">
    <citation type="submission" date="2016-11" db="EMBL/GenBank/DDBJ databases">
        <authorList>
            <person name="Jaros S."/>
            <person name="Januszkiewicz K."/>
            <person name="Wedrychowicz H."/>
        </authorList>
    </citation>
    <scope>NUCLEOTIDE SEQUENCE [LARGE SCALE GENOMIC DNA]</scope>
    <source>
        <strain evidence="2 3">DSM 14809</strain>
    </source>
</reference>
<keyword evidence="1" id="KW-0812">Transmembrane</keyword>
<sequence>MADDNKLKQELLYMASITSKYDFTRMEVVEGILRLENERRILDSVFGRRFKTRIFDIAAGVKIDDTCVLCGQHADNRVICNHCMETILGSDYAKNKIKNKQTKRFKLPTIDFSKFKLPEIKLSKVKIPEIKLPKLEFLKTEEIPDNRKNSVKIFQYAAVICLTLILFMQIWLLAIAFSLPSYNPTVEAKVSDNEPVAVSDIEAAKLQLQKDFPEDQGYTITFAREDTDYAGRFLVDRGDCCLEVEEQLSDEERYDYFFTEPIFIFYISYNEDDAGKVGMAEVNHTGSILVMGSFNDGRRTDSFYRYR</sequence>
<keyword evidence="3" id="KW-1185">Reference proteome</keyword>
<protein>
    <submittedName>
        <fullName evidence="2">Uncharacterized protein</fullName>
    </submittedName>
</protein>
<feature type="transmembrane region" description="Helical" evidence="1">
    <location>
        <begin position="156"/>
        <end position="179"/>
    </location>
</feature>
<evidence type="ECO:0000256" key="1">
    <source>
        <dbReference type="SAM" id="Phobius"/>
    </source>
</evidence>
<name>A0A1M6ERZ5_PSEXY</name>
<dbReference type="OrthoDB" id="2066371at2"/>
<keyword evidence="1" id="KW-1133">Transmembrane helix</keyword>
<proteinExistence type="predicted"/>
<dbReference type="AlphaFoldDB" id="A0A1M6ERZ5"/>
<dbReference type="STRING" id="185007.SAMN02910350_01352"/>
<organism evidence="2 3">
    <name type="scientific">Pseudobutyrivibrio xylanivorans DSM 14809</name>
    <dbReference type="NCBI Taxonomy" id="1123012"/>
    <lineage>
        <taxon>Bacteria</taxon>
        <taxon>Bacillati</taxon>
        <taxon>Bacillota</taxon>
        <taxon>Clostridia</taxon>
        <taxon>Lachnospirales</taxon>
        <taxon>Lachnospiraceae</taxon>
        <taxon>Pseudobutyrivibrio</taxon>
    </lineage>
</organism>
<gene>
    <name evidence="2" type="ORF">SAMN02745725_01310</name>
</gene>
<dbReference type="EMBL" id="FQYQ01000006">
    <property type="protein sequence ID" value="SHI88163.1"/>
    <property type="molecule type" value="Genomic_DNA"/>
</dbReference>
<evidence type="ECO:0000313" key="2">
    <source>
        <dbReference type="EMBL" id="SHI88163.1"/>
    </source>
</evidence>
<accession>A0A1M6ERZ5</accession>
<evidence type="ECO:0000313" key="3">
    <source>
        <dbReference type="Proteomes" id="UP000184185"/>
    </source>
</evidence>